<proteinExistence type="predicted"/>
<accession>A0A5P3VE49</accession>
<sequence length="257" mass="27140">MPFEFVEPAPAGQPHADPLQDELALLELAAQGRQVAQLWEAPLSLVVPRTYQRHAGFEAARSEFARQGCPVFLRMSGGGLVPQGPGILNLSLAYSVGQPPGALSDAVYLHLCEVIGKGLLALGVPTHWQAVAGSFCDGRFNLAWGPPEAARKIAGTAQYWRRAPAAMQSGNGQRHLVLAHAVLLVSADPVQINARANAFEAALGSGRRYDPGKVVSVREALLAQGRAAADGAGLMAQVLETLRKTLRHSAAQTPLPA</sequence>
<gene>
    <name evidence="2" type="ORF">D2917_08280</name>
</gene>
<keyword evidence="2" id="KW-0436">Ligase</keyword>
<dbReference type="GO" id="GO:0016874">
    <property type="term" value="F:ligase activity"/>
    <property type="evidence" value="ECO:0007669"/>
    <property type="project" value="UniProtKB-KW"/>
</dbReference>
<protein>
    <submittedName>
        <fullName evidence="2">Lipoate--protein ligase family protein</fullName>
    </submittedName>
</protein>
<dbReference type="Proteomes" id="UP000325743">
    <property type="component" value="Chromosome 1"/>
</dbReference>
<dbReference type="SUPFAM" id="SSF55681">
    <property type="entry name" value="Class II aaRS and biotin synthetases"/>
    <property type="match status" value="1"/>
</dbReference>
<reference evidence="2 3" key="1">
    <citation type="submission" date="2018-09" db="EMBL/GenBank/DDBJ databases">
        <title>Complete genome sequence of Cupriavidus oxalaticus T2, a bacterium capable of phenol tolerance and degradation.</title>
        <authorList>
            <person name="Yan J."/>
        </authorList>
    </citation>
    <scope>NUCLEOTIDE SEQUENCE [LARGE SCALE GENOMIC DNA]</scope>
    <source>
        <strain evidence="2 3">T2</strain>
    </source>
</reference>
<dbReference type="InterPro" id="IPR045864">
    <property type="entry name" value="aa-tRNA-synth_II/BPL/LPL"/>
</dbReference>
<dbReference type="AlphaFoldDB" id="A0A5P3VE49"/>
<dbReference type="Gene3D" id="3.30.930.10">
    <property type="entry name" value="Bira Bifunctional Protein, Domain 2"/>
    <property type="match status" value="1"/>
</dbReference>
<feature type="domain" description="BPL/LPL catalytic" evidence="1">
    <location>
        <begin position="30"/>
        <end position="230"/>
    </location>
</feature>
<dbReference type="Pfam" id="PF21948">
    <property type="entry name" value="LplA-B_cat"/>
    <property type="match status" value="1"/>
</dbReference>
<name>A0A5P3VE49_9BURK</name>
<dbReference type="InterPro" id="IPR004143">
    <property type="entry name" value="BPL_LPL_catalytic"/>
</dbReference>
<evidence type="ECO:0000259" key="1">
    <source>
        <dbReference type="PROSITE" id="PS51733"/>
    </source>
</evidence>
<dbReference type="EMBL" id="CP032518">
    <property type="protein sequence ID" value="QEZ44228.1"/>
    <property type="molecule type" value="Genomic_DNA"/>
</dbReference>
<organism evidence="2 3">
    <name type="scientific">Cupriavidus oxalaticus</name>
    <dbReference type="NCBI Taxonomy" id="96344"/>
    <lineage>
        <taxon>Bacteria</taxon>
        <taxon>Pseudomonadati</taxon>
        <taxon>Pseudomonadota</taxon>
        <taxon>Betaproteobacteria</taxon>
        <taxon>Burkholderiales</taxon>
        <taxon>Burkholderiaceae</taxon>
        <taxon>Cupriavidus</taxon>
    </lineage>
</organism>
<dbReference type="PROSITE" id="PS51733">
    <property type="entry name" value="BPL_LPL_CATALYTIC"/>
    <property type="match status" value="1"/>
</dbReference>
<dbReference type="RefSeq" id="WP_151070282.1">
    <property type="nucleotide sequence ID" value="NZ_CP032518.1"/>
</dbReference>
<evidence type="ECO:0000313" key="2">
    <source>
        <dbReference type="EMBL" id="QEZ44228.1"/>
    </source>
</evidence>
<evidence type="ECO:0000313" key="3">
    <source>
        <dbReference type="Proteomes" id="UP000325743"/>
    </source>
</evidence>